<dbReference type="RefSeq" id="WP_099198601.1">
    <property type="nucleotide sequence ID" value="NZ_NHZO01000093.1"/>
</dbReference>
<gene>
    <name evidence="3" type="ORF">BLA24_08930</name>
</gene>
<sequence>MGQLRRPPAVAVGERVRFDGQVRGVLEVTAQAAVLEDAESPHRAVALIELFEAEDFEVLFRPERLPLPALSTLETLPATAVQQALWWEGHILEVVHGLPPDAEPGTKPRAEYGAGTSLTAREKAKAAELSRSGRPVTASTVARLRRRYLQEGVVGLVDRRAARKRPEFGAVDTRVVDAMRQAIKEGVDTSTRTASYLIWRAKEILTQTEAGQVEALWPSRATLFRLVEKLTAGTHATGSAVTRRSKAHTAATPFGELTVTAPGEVMQIDSTPFDAMVRLDNGVVGKVELTGMIDVATRTVSAVVLRPSTKSVDASVLLARTVTPELMRPGWVDVLKMSRSVLPHRRLLPLDERLKHAVARPVIVPEMIVCDHGKVFISHNFRASCRFLEIDFQPTHKGSPFEKGHIENMLGSVATMFAQFLPGYTGRNTDRRGRYPEKENVWSLPELQELLDEWVVAKWQNRPHEGLRDPDHPGRLFTPNQKYAALVESCGYVPVALSGQDYIELLPATWRAVNSYGLRINNRTYDAPELGPMRRQHSGVAAKRGLWEVHRDPYDVSRAWVRDHRGKGEWVQATWKYLNRAPVPFGDLAWDHVSHQLPKATEEELAEAVAALLTRAHAGPAPADQGKKSKKDRPSRRDRQVAARTRATAPDVASPQTEPSAEASDEPVSEEQLEDDEPMAEVIPLGLFDPLEDPWRRS</sequence>
<dbReference type="OrthoDB" id="52928at2"/>
<accession>A0A2G1XM74</accession>
<dbReference type="EMBL" id="NHZO01000093">
    <property type="protein sequence ID" value="PHQ52271.1"/>
    <property type="molecule type" value="Genomic_DNA"/>
</dbReference>
<evidence type="ECO:0000313" key="3">
    <source>
        <dbReference type="EMBL" id="PHQ52271.1"/>
    </source>
</evidence>
<dbReference type="GO" id="GO:0003676">
    <property type="term" value="F:nucleic acid binding"/>
    <property type="evidence" value="ECO:0007669"/>
    <property type="project" value="InterPro"/>
</dbReference>
<feature type="compositionally biased region" description="Acidic residues" evidence="1">
    <location>
        <begin position="663"/>
        <end position="679"/>
    </location>
</feature>
<dbReference type="SUPFAM" id="SSF53098">
    <property type="entry name" value="Ribonuclease H-like"/>
    <property type="match status" value="1"/>
</dbReference>
<proteinExistence type="predicted"/>
<dbReference type="InterPro" id="IPR012337">
    <property type="entry name" value="RNaseH-like_sf"/>
</dbReference>
<protein>
    <submittedName>
        <fullName evidence="3">Integrase</fullName>
    </submittedName>
</protein>
<dbReference type="Gene3D" id="3.30.420.10">
    <property type="entry name" value="Ribonuclease H-like superfamily/Ribonuclease H"/>
    <property type="match status" value="1"/>
</dbReference>
<feature type="region of interest" description="Disordered" evidence="1">
    <location>
        <begin position="616"/>
        <end position="698"/>
    </location>
</feature>
<keyword evidence="4" id="KW-1185">Reference proteome</keyword>
<evidence type="ECO:0000313" key="4">
    <source>
        <dbReference type="Proteomes" id="UP000222531"/>
    </source>
</evidence>
<dbReference type="PROSITE" id="PS50994">
    <property type="entry name" value="INTEGRASE"/>
    <property type="match status" value="1"/>
</dbReference>
<evidence type="ECO:0000256" key="1">
    <source>
        <dbReference type="SAM" id="MobiDB-lite"/>
    </source>
</evidence>
<dbReference type="AlphaFoldDB" id="A0A2G1XM74"/>
<reference evidence="3 4" key="1">
    <citation type="journal article" date="2017" name="Biochemistry">
        <title>Identification of the Biosynthetic Pathway for the Antibiotic Bicyclomycin.</title>
        <authorList>
            <person name="Patteson J."/>
            <person name="Cai W."/>
            <person name="Johnson R.A."/>
            <person name="Santa Maria K."/>
            <person name="Li B."/>
        </authorList>
    </citation>
    <scope>NUCLEOTIDE SEQUENCE [LARGE SCALE GENOMIC DNA]</scope>
    <source>
        <strain evidence="3 4">ATCC 21532</strain>
    </source>
</reference>
<dbReference type="Proteomes" id="UP000222531">
    <property type="component" value="Unassembled WGS sequence"/>
</dbReference>
<dbReference type="GO" id="GO:0015074">
    <property type="term" value="P:DNA integration"/>
    <property type="evidence" value="ECO:0007669"/>
    <property type="project" value="InterPro"/>
</dbReference>
<organism evidence="3 4">
    <name type="scientific">Streptomyces cinnamoneus</name>
    <name type="common">Streptoverticillium cinnamoneum</name>
    <dbReference type="NCBI Taxonomy" id="53446"/>
    <lineage>
        <taxon>Bacteria</taxon>
        <taxon>Bacillati</taxon>
        <taxon>Actinomycetota</taxon>
        <taxon>Actinomycetes</taxon>
        <taxon>Kitasatosporales</taxon>
        <taxon>Streptomycetaceae</taxon>
        <taxon>Streptomyces</taxon>
        <taxon>Streptomyces cinnamoneus group</taxon>
    </lineage>
</organism>
<comment type="caution">
    <text evidence="3">The sequence shown here is derived from an EMBL/GenBank/DDBJ whole genome shotgun (WGS) entry which is preliminary data.</text>
</comment>
<name>A0A2G1XM74_STRCJ</name>
<evidence type="ECO:0000259" key="2">
    <source>
        <dbReference type="PROSITE" id="PS50994"/>
    </source>
</evidence>
<dbReference type="InterPro" id="IPR036397">
    <property type="entry name" value="RNaseH_sf"/>
</dbReference>
<dbReference type="InterPro" id="IPR015378">
    <property type="entry name" value="Transposase-like_Mu_C"/>
</dbReference>
<feature type="domain" description="Integrase catalytic" evidence="2">
    <location>
        <begin position="258"/>
        <end position="487"/>
    </location>
</feature>
<dbReference type="InterPro" id="IPR001584">
    <property type="entry name" value="Integrase_cat-core"/>
</dbReference>
<dbReference type="Pfam" id="PF09299">
    <property type="entry name" value="Mu-transpos_C"/>
    <property type="match status" value="1"/>
</dbReference>